<accession>A0A6D2HRW0</accession>
<dbReference type="EMBL" id="CACVBM020000432">
    <property type="protein sequence ID" value="CAA7018885.1"/>
    <property type="molecule type" value="Genomic_DNA"/>
</dbReference>
<dbReference type="Proteomes" id="UP000467841">
    <property type="component" value="Unassembled WGS sequence"/>
</dbReference>
<evidence type="ECO:0000313" key="1">
    <source>
        <dbReference type="EMBL" id="CAA7018885.1"/>
    </source>
</evidence>
<comment type="caution">
    <text evidence="1">The sequence shown here is derived from an EMBL/GenBank/DDBJ whole genome shotgun (WGS) entry which is preliminary data.</text>
</comment>
<sequence length="93" mass="10019">MASNAPSADPFAASSAAVASPASNAFSTAVATPTFKILEQIEGQFCNDPVLVRLIHFWEARNFKKGNILMGFELLLLDPEVICAPSIFKYTVV</sequence>
<organism evidence="1 2">
    <name type="scientific">Microthlaspi erraticum</name>
    <dbReference type="NCBI Taxonomy" id="1685480"/>
    <lineage>
        <taxon>Eukaryota</taxon>
        <taxon>Viridiplantae</taxon>
        <taxon>Streptophyta</taxon>
        <taxon>Embryophyta</taxon>
        <taxon>Tracheophyta</taxon>
        <taxon>Spermatophyta</taxon>
        <taxon>Magnoliopsida</taxon>
        <taxon>eudicotyledons</taxon>
        <taxon>Gunneridae</taxon>
        <taxon>Pentapetalae</taxon>
        <taxon>rosids</taxon>
        <taxon>malvids</taxon>
        <taxon>Brassicales</taxon>
        <taxon>Brassicaceae</taxon>
        <taxon>Coluteocarpeae</taxon>
        <taxon>Microthlaspi</taxon>
    </lineage>
</organism>
<proteinExistence type="predicted"/>
<reference evidence="1" key="1">
    <citation type="submission" date="2020-01" db="EMBL/GenBank/DDBJ databases">
        <authorList>
            <person name="Mishra B."/>
        </authorList>
    </citation>
    <scope>NUCLEOTIDE SEQUENCE [LARGE SCALE GENOMIC DNA]</scope>
</reference>
<evidence type="ECO:0000313" key="2">
    <source>
        <dbReference type="Proteomes" id="UP000467841"/>
    </source>
</evidence>
<dbReference type="AlphaFoldDB" id="A0A6D2HRW0"/>
<name>A0A6D2HRW0_9BRAS</name>
<gene>
    <name evidence="1" type="ORF">MERR_LOCUS6120</name>
</gene>
<keyword evidence="2" id="KW-1185">Reference proteome</keyword>
<dbReference type="OrthoDB" id="1110572at2759"/>
<protein>
    <submittedName>
        <fullName evidence="1">Uncharacterized protein</fullName>
    </submittedName>
</protein>